<accession>A0ACD5BZC1</accession>
<keyword evidence="2" id="KW-1185">Reference proteome</keyword>
<dbReference type="EMBL" id="CP151087">
    <property type="protein sequence ID" value="WZN54896.1"/>
    <property type="molecule type" value="Genomic_DNA"/>
</dbReference>
<reference evidence="1" key="1">
    <citation type="submission" date="2024-04" db="EMBL/GenBank/DDBJ databases">
        <title>Complete genome sequence of Sphingobacterium thalpophiium BAA-1094.</title>
        <authorList>
            <person name="Adaikpoh B.I."/>
        </authorList>
    </citation>
    <scope>NUCLEOTIDE SEQUENCE</scope>
    <source>
        <strain evidence="1">BAA-1094</strain>
    </source>
</reference>
<evidence type="ECO:0000313" key="2">
    <source>
        <dbReference type="Proteomes" id="UP001485301"/>
    </source>
</evidence>
<sequence length="69" mass="8184">MRTHKKKVSERPEVRSLKIQPTIKSNRWSETTVPVIRLRGLWLDRLGFSPKKRVTVTTMDKLLIIRLDE</sequence>
<protein>
    <submittedName>
        <fullName evidence="1">SymE family type I addiction module toxin</fullName>
    </submittedName>
</protein>
<dbReference type="Proteomes" id="UP001485301">
    <property type="component" value="Chromosome"/>
</dbReference>
<name>A0ACD5BZC1_9SPHI</name>
<gene>
    <name evidence="1" type="ORF">AACH28_20000</name>
</gene>
<evidence type="ECO:0000313" key="1">
    <source>
        <dbReference type="EMBL" id="WZN54896.1"/>
    </source>
</evidence>
<proteinExistence type="predicted"/>
<organism evidence="1 2">
    <name type="scientific">Sphingobacterium thalpophilum</name>
    <dbReference type="NCBI Taxonomy" id="259"/>
    <lineage>
        <taxon>Bacteria</taxon>
        <taxon>Pseudomonadati</taxon>
        <taxon>Bacteroidota</taxon>
        <taxon>Sphingobacteriia</taxon>
        <taxon>Sphingobacteriales</taxon>
        <taxon>Sphingobacteriaceae</taxon>
        <taxon>Sphingobacterium</taxon>
    </lineage>
</organism>